<accession>A0ABV3L7S9</accession>
<proteinExistence type="predicted"/>
<comment type="caution">
    <text evidence="1">The sequence shown here is derived from an EMBL/GenBank/DDBJ whole genome shotgun (WGS) entry which is preliminary data.</text>
</comment>
<evidence type="ECO:0000313" key="1">
    <source>
        <dbReference type="EMBL" id="MEV8467087.1"/>
    </source>
</evidence>
<sequence>MTAVSVRFSAPAAFALAHDLDKPQGLQQQKSDKNAPESATFFPLVPYFKTKV</sequence>
<dbReference type="RefSeq" id="WP_366192864.1">
    <property type="nucleotide sequence ID" value="NZ_JBFBVU010000010.1"/>
</dbReference>
<protein>
    <submittedName>
        <fullName evidence="1">Uncharacterized protein</fullName>
    </submittedName>
</protein>
<dbReference type="EMBL" id="JBFBVU010000010">
    <property type="protein sequence ID" value="MEV8467087.1"/>
    <property type="molecule type" value="Genomic_DNA"/>
</dbReference>
<gene>
    <name evidence="1" type="ORF">AB0T83_09880</name>
</gene>
<organism evidence="1 2">
    <name type="scientific">Meridianimarinicoccus marinus</name>
    <dbReference type="NCBI Taxonomy" id="3231483"/>
    <lineage>
        <taxon>Bacteria</taxon>
        <taxon>Pseudomonadati</taxon>
        <taxon>Pseudomonadota</taxon>
        <taxon>Alphaproteobacteria</taxon>
        <taxon>Rhodobacterales</taxon>
        <taxon>Paracoccaceae</taxon>
        <taxon>Meridianimarinicoccus</taxon>
    </lineage>
</organism>
<keyword evidence="2" id="KW-1185">Reference proteome</keyword>
<reference evidence="1 2" key="1">
    <citation type="submission" date="2024-07" db="EMBL/GenBank/DDBJ databases">
        <authorList>
            <person name="Kang M."/>
        </authorList>
    </citation>
    <scope>NUCLEOTIDE SEQUENCE [LARGE SCALE GENOMIC DNA]</scope>
    <source>
        <strain evidence="1 2">DFM31</strain>
    </source>
</reference>
<evidence type="ECO:0000313" key="2">
    <source>
        <dbReference type="Proteomes" id="UP001553161"/>
    </source>
</evidence>
<name>A0ABV3L7S9_9RHOB</name>
<dbReference type="Proteomes" id="UP001553161">
    <property type="component" value="Unassembled WGS sequence"/>
</dbReference>